<evidence type="ECO:0000313" key="2">
    <source>
        <dbReference type="Proteomes" id="UP000572817"/>
    </source>
</evidence>
<dbReference type="PANTHER" id="PTHR34846">
    <property type="entry name" value="4-CARBOXYMUCONOLACTONE DECARBOXYLASE FAMILY PROTEIN (AFU_ORTHOLOGUE AFUA_6G11590)"/>
    <property type="match status" value="1"/>
</dbReference>
<dbReference type="EMBL" id="WWBZ02000007">
    <property type="protein sequence ID" value="KAF4312350.1"/>
    <property type="molecule type" value="Genomic_DNA"/>
</dbReference>
<comment type="caution">
    <text evidence="1">The sequence shown here is derived from an EMBL/GenBank/DDBJ whole genome shotgun (WGS) entry which is preliminary data.</text>
</comment>
<evidence type="ECO:0000313" key="1">
    <source>
        <dbReference type="EMBL" id="KAF4312350.1"/>
    </source>
</evidence>
<organism evidence="1 2">
    <name type="scientific">Botryosphaeria dothidea</name>
    <dbReference type="NCBI Taxonomy" id="55169"/>
    <lineage>
        <taxon>Eukaryota</taxon>
        <taxon>Fungi</taxon>
        <taxon>Dikarya</taxon>
        <taxon>Ascomycota</taxon>
        <taxon>Pezizomycotina</taxon>
        <taxon>Dothideomycetes</taxon>
        <taxon>Dothideomycetes incertae sedis</taxon>
        <taxon>Botryosphaeriales</taxon>
        <taxon>Botryosphaeriaceae</taxon>
        <taxon>Botryosphaeria</taxon>
    </lineage>
</organism>
<accession>A0A8H4J302</accession>
<protein>
    <submittedName>
        <fullName evidence="1">Mitochondrial enoyl reductase protein</fullName>
    </submittedName>
</protein>
<dbReference type="SUPFAM" id="SSF69118">
    <property type="entry name" value="AhpD-like"/>
    <property type="match status" value="1"/>
</dbReference>
<sequence length="211" mass="23642">MASYDDPYRHTCLVPYVDAATAPPAVAEKINVLPFRRNVFLLLAHARGPFPHLMGLLSSYFNGQLRTVQLLEWQLVVLRVATTLQAKYVQDVNLPVAELYEMGEEKLAAIRSQSADSVRKGDPGPWSPRERLILRVVDEQLATYTNEPATIEEALRVLSVEELVEVLIIVGTYSLLARITRGLKIDDDQPIRPPGLFEGLRKSVTPTVPRE</sequence>
<dbReference type="Gene3D" id="1.20.1290.10">
    <property type="entry name" value="AhpD-like"/>
    <property type="match status" value="1"/>
</dbReference>
<dbReference type="PANTHER" id="PTHR34846:SF5">
    <property type="entry name" value="CARBOXYMUCONOLACTONE DECARBOXYLASE-LIKE DOMAIN-CONTAINING PROTEIN"/>
    <property type="match status" value="1"/>
</dbReference>
<dbReference type="OrthoDB" id="2567457at2759"/>
<proteinExistence type="predicted"/>
<keyword evidence="2" id="KW-1185">Reference proteome</keyword>
<name>A0A8H4J302_9PEZI</name>
<dbReference type="Proteomes" id="UP000572817">
    <property type="component" value="Unassembled WGS sequence"/>
</dbReference>
<dbReference type="AlphaFoldDB" id="A0A8H4J302"/>
<dbReference type="InterPro" id="IPR029032">
    <property type="entry name" value="AhpD-like"/>
</dbReference>
<reference evidence="1" key="1">
    <citation type="submission" date="2020-04" db="EMBL/GenBank/DDBJ databases">
        <title>Genome Assembly and Annotation of Botryosphaeria dothidea sdau 11-99, a Latent Pathogen of Apple Fruit Ring Rot in China.</title>
        <authorList>
            <person name="Yu C."/>
            <person name="Diao Y."/>
            <person name="Lu Q."/>
            <person name="Zhao J."/>
            <person name="Cui S."/>
            <person name="Peng C."/>
            <person name="He B."/>
            <person name="Liu H."/>
        </authorList>
    </citation>
    <scope>NUCLEOTIDE SEQUENCE [LARGE SCALE GENOMIC DNA]</scope>
    <source>
        <strain evidence="1">Sdau11-99</strain>
    </source>
</reference>
<gene>
    <name evidence="1" type="ORF">GTA08_BOTSDO12091</name>
</gene>